<evidence type="ECO:0000256" key="1">
    <source>
        <dbReference type="ARBA" id="ARBA00008138"/>
    </source>
</evidence>
<evidence type="ECO:0000256" key="4">
    <source>
        <dbReference type="RuleBase" id="RU362030"/>
    </source>
</evidence>
<protein>
    <recommendedName>
        <fullName evidence="4">S-adenosyl-L-methionine-dependent methyltransferase</fullName>
        <ecNumber evidence="4">2.1.1.-</ecNumber>
    </recommendedName>
</protein>
<dbReference type="NCBIfam" id="TIGR00027">
    <property type="entry name" value="mthyl_TIGR00027"/>
    <property type="match status" value="1"/>
</dbReference>
<comment type="function">
    <text evidence="4">Exhibits S-adenosyl-L-methionine-dependent methyltransferase activity.</text>
</comment>
<dbReference type="GO" id="GO:0008168">
    <property type="term" value="F:methyltransferase activity"/>
    <property type="evidence" value="ECO:0007669"/>
    <property type="project" value="UniProtKB-UniRule"/>
</dbReference>
<dbReference type="PANTHER" id="PTHR43619:SF2">
    <property type="entry name" value="S-ADENOSYL-L-METHIONINE-DEPENDENT METHYLTRANSFERASES SUPERFAMILY PROTEIN"/>
    <property type="match status" value="1"/>
</dbReference>
<evidence type="ECO:0000313" key="5">
    <source>
        <dbReference type="EMBL" id="MCO6047640.1"/>
    </source>
</evidence>
<organism evidence="5 6">
    <name type="scientific">Aeoliella straminimaris</name>
    <dbReference type="NCBI Taxonomy" id="2954799"/>
    <lineage>
        <taxon>Bacteria</taxon>
        <taxon>Pseudomonadati</taxon>
        <taxon>Planctomycetota</taxon>
        <taxon>Planctomycetia</taxon>
        <taxon>Pirellulales</taxon>
        <taxon>Lacipirellulaceae</taxon>
        <taxon>Aeoliella</taxon>
    </lineage>
</organism>
<proteinExistence type="inferred from homology"/>
<dbReference type="PANTHER" id="PTHR43619">
    <property type="entry name" value="S-ADENOSYL-L-METHIONINE-DEPENDENT METHYLTRANSFERASE YKTD-RELATED"/>
    <property type="match status" value="1"/>
</dbReference>
<dbReference type="SUPFAM" id="SSF53335">
    <property type="entry name" value="S-adenosyl-L-methionine-dependent methyltransferases"/>
    <property type="match status" value="1"/>
</dbReference>
<keyword evidence="3 5" id="KW-0808">Transferase</keyword>
<dbReference type="InterPro" id="IPR007213">
    <property type="entry name" value="Ppm1/Ppm2/Tcmp"/>
</dbReference>
<dbReference type="AlphaFoldDB" id="A0A9X2FEM8"/>
<dbReference type="InterPro" id="IPR011610">
    <property type="entry name" value="SAM_mthyl_Trfase_ML2640-like"/>
</dbReference>
<dbReference type="Gene3D" id="3.40.50.150">
    <property type="entry name" value="Vaccinia Virus protein VP39"/>
    <property type="match status" value="1"/>
</dbReference>
<evidence type="ECO:0000256" key="3">
    <source>
        <dbReference type="ARBA" id="ARBA00022679"/>
    </source>
</evidence>
<reference evidence="5" key="1">
    <citation type="submission" date="2022-06" db="EMBL/GenBank/DDBJ databases">
        <title>Aeoliella straminimaris, a novel planctomycete from sediments.</title>
        <authorList>
            <person name="Vitorino I.R."/>
            <person name="Lage O.M."/>
        </authorList>
    </citation>
    <scope>NUCLEOTIDE SEQUENCE</scope>
    <source>
        <strain evidence="5">ICT_H6.2</strain>
    </source>
</reference>
<dbReference type="RefSeq" id="WP_252855750.1">
    <property type="nucleotide sequence ID" value="NZ_JAMXLR010000092.1"/>
</dbReference>
<dbReference type="EMBL" id="JAMXLR010000092">
    <property type="protein sequence ID" value="MCO6047640.1"/>
    <property type="molecule type" value="Genomic_DNA"/>
</dbReference>
<evidence type="ECO:0000256" key="2">
    <source>
        <dbReference type="ARBA" id="ARBA00022603"/>
    </source>
</evidence>
<dbReference type="Pfam" id="PF04072">
    <property type="entry name" value="LCM"/>
    <property type="match status" value="1"/>
</dbReference>
<sequence length="289" mass="32658">MSSVGMVQHVSDTALWVATYRARESERGDAVFNDPLAAKLVGERGPAIAATMPYSKLMEWVLVVRTSAIDRLIHSAIGSGVDRVLNLGAGLDTRPYRMDLPESLQWVEVDFPEIVRYKNEVLANERPVCRLQRIEADLSDDQTRRKVLKEAVAGAKRVAVITEGVIPYLSPEQVSALSRELIAEPAVDCWIQDFRQGGRGTALKKLTKRLRLNDAPLRFGVKDWLGFFVERGWQTREIIFMHDESRRIGRSAPFVFPVSLIYIAKFLASKKLREKTIKENGYVLFQRSA</sequence>
<evidence type="ECO:0000313" key="6">
    <source>
        <dbReference type="Proteomes" id="UP001155241"/>
    </source>
</evidence>
<dbReference type="InterPro" id="IPR029063">
    <property type="entry name" value="SAM-dependent_MTases_sf"/>
</dbReference>
<dbReference type="GO" id="GO:0032259">
    <property type="term" value="P:methylation"/>
    <property type="evidence" value="ECO:0007669"/>
    <property type="project" value="UniProtKB-KW"/>
</dbReference>
<dbReference type="EC" id="2.1.1.-" evidence="4"/>
<gene>
    <name evidence="5" type="ORF">NG895_27360</name>
</gene>
<dbReference type="Proteomes" id="UP001155241">
    <property type="component" value="Unassembled WGS sequence"/>
</dbReference>
<comment type="similarity">
    <text evidence="1 4">Belongs to the UPF0677 family.</text>
</comment>
<name>A0A9X2FEM8_9BACT</name>
<comment type="caution">
    <text evidence="5">The sequence shown here is derived from an EMBL/GenBank/DDBJ whole genome shotgun (WGS) entry which is preliminary data.</text>
</comment>
<accession>A0A9X2FEM8</accession>
<keyword evidence="2 4" id="KW-0489">Methyltransferase</keyword>
<keyword evidence="6" id="KW-1185">Reference proteome</keyword>
<keyword evidence="4" id="KW-0949">S-adenosyl-L-methionine</keyword>